<dbReference type="EC" id="2.7.11.1" evidence="1"/>
<evidence type="ECO:0000256" key="5">
    <source>
        <dbReference type="ARBA" id="ARBA00022777"/>
    </source>
</evidence>
<evidence type="ECO:0000313" key="10">
    <source>
        <dbReference type="EMBL" id="TWH02435.1"/>
    </source>
</evidence>
<dbReference type="PANTHER" id="PTHR37171:SF1">
    <property type="entry name" value="SERINE_THREONINE-PROTEIN KINASE YRZF-RELATED"/>
    <property type="match status" value="1"/>
</dbReference>
<dbReference type="OrthoDB" id="9801841at2"/>
<proteinExistence type="predicted"/>
<accession>A0A562CY96</accession>
<evidence type="ECO:0000256" key="2">
    <source>
        <dbReference type="ARBA" id="ARBA00022527"/>
    </source>
</evidence>
<comment type="catalytic activity">
    <reaction evidence="8">
        <text>L-seryl-[protein] + ATP = O-phospho-L-seryl-[protein] + ADP + H(+)</text>
        <dbReference type="Rhea" id="RHEA:17989"/>
        <dbReference type="Rhea" id="RHEA-COMP:9863"/>
        <dbReference type="Rhea" id="RHEA-COMP:11604"/>
        <dbReference type="ChEBI" id="CHEBI:15378"/>
        <dbReference type="ChEBI" id="CHEBI:29999"/>
        <dbReference type="ChEBI" id="CHEBI:30616"/>
        <dbReference type="ChEBI" id="CHEBI:83421"/>
        <dbReference type="ChEBI" id="CHEBI:456216"/>
        <dbReference type="EC" id="2.7.11.1"/>
    </reaction>
</comment>
<dbReference type="PANTHER" id="PTHR37171">
    <property type="entry name" value="SERINE/THREONINE-PROTEIN KINASE YRZF-RELATED"/>
    <property type="match status" value="1"/>
</dbReference>
<dbReference type="Proteomes" id="UP000321583">
    <property type="component" value="Unassembled WGS sequence"/>
</dbReference>
<keyword evidence="5 10" id="KW-0418">Kinase</keyword>
<dbReference type="InterPro" id="IPR052396">
    <property type="entry name" value="Meiotic_Drive_Suppr_Kinase"/>
</dbReference>
<comment type="catalytic activity">
    <reaction evidence="7">
        <text>L-threonyl-[protein] + ATP = O-phospho-L-threonyl-[protein] + ADP + H(+)</text>
        <dbReference type="Rhea" id="RHEA:46608"/>
        <dbReference type="Rhea" id="RHEA-COMP:11060"/>
        <dbReference type="Rhea" id="RHEA-COMP:11605"/>
        <dbReference type="ChEBI" id="CHEBI:15378"/>
        <dbReference type="ChEBI" id="CHEBI:30013"/>
        <dbReference type="ChEBI" id="CHEBI:30616"/>
        <dbReference type="ChEBI" id="CHEBI:61977"/>
        <dbReference type="ChEBI" id="CHEBI:456216"/>
        <dbReference type="EC" id="2.7.11.1"/>
    </reaction>
</comment>
<sequence>MNTFADAAGIAGRQFETPVLLKEGTRLLEPDVYRTLVKGRVAVVKDYSRYRRTPLAPLARLLVRREARALGRLRDWAHAPMLLGIVGGLALAMEFVPGEPLGAQRRVSEDTFRQLRGALAHLHANGITHNDLHPANVMVSGDRVVLLDFASALRVPRWMRNAPVVRELRRSDLANALKIEQRLTGRAPGEFVSQVLADPRWVTAVRDGWKRFYRGFKATFGG</sequence>
<keyword evidence="2 10" id="KW-0723">Serine/threonine-protein kinase</keyword>
<evidence type="ECO:0000256" key="8">
    <source>
        <dbReference type="ARBA" id="ARBA00048679"/>
    </source>
</evidence>
<dbReference type="GO" id="GO:0004674">
    <property type="term" value="F:protein serine/threonine kinase activity"/>
    <property type="evidence" value="ECO:0007669"/>
    <property type="project" value="UniProtKB-KW"/>
</dbReference>
<evidence type="ECO:0000313" key="11">
    <source>
        <dbReference type="Proteomes" id="UP000321583"/>
    </source>
</evidence>
<feature type="domain" description="Protein kinase" evidence="9">
    <location>
        <begin position="1"/>
        <end position="222"/>
    </location>
</feature>
<dbReference type="PROSITE" id="PS50011">
    <property type="entry name" value="PROTEIN_KINASE_DOM"/>
    <property type="match status" value="1"/>
</dbReference>
<keyword evidence="3" id="KW-0808">Transferase</keyword>
<dbReference type="InterPro" id="IPR000719">
    <property type="entry name" value="Prot_kinase_dom"/>
</dbReference>
<keyword evidence="11" id="KW-1185">Reference proteome</keyword>
<reference evidence="10 11" key="1">
    <citation type="submission" date="2019-07" db="EMBL/GenBank/DDBJ databases">
        <title>Genome sequencing of lignin-degrading bacterial isolates.</title>
        <authorList>
            <person name="Gladden J."/>
        </authorList>
    </citation>
    <scope>NUCLEOTIDE SEQUENCE [LARGE SCALE GENOMIC DNA]</scope>
    <source>
        <strain evidence="10 11">J19</strain>
    </source>
</reference>
<dbReference type="RefSeq" id="WP_051403593.1">
    <property type="nucleotide sequence ID" value="NZ_VLJS01000128.1"/>
</dbReference>
<keyword evidence="4" id="KW-0547">Nucleotide-binding</keyword>
<evidence type="ECO:0000256" key="3">
    <source>
        <dbReference type="ARBA" id="ARBA00022679"/>
    </source>
</evidence>
<evidence type="ECO:0000256" key="7">
    <source>
        <dbReference type="ARBA" id="ARBA00047899"/>
    </source>
</evidence>
<dbReference type="Pfam" id="PF01163">
    <property type="entry name" value="RIO1"/>
    <property type="match status" value="1"/>
</dbReference>
<organism evidence="10 11">
    <name type="scientific">Pseudoxanthomonas taiwanensis J19</name>
    <dbReference type="NCBI Taxonomy" id="935569"/>
    <lineage>
        <taxon>Bacteria</taxon>
        <taxon>Pseudomonadati</taxon>
        <taxon>Pseudomonadota</taxon>
        <taxon>Gammaproteobacteria</taxon>
        <taxon>Lysobacterales</taxon>
        <taxon>Lysobacteraceae</taxon>
        <taxon>Pseudoxanthomonas</taxon>
    </lineage>
</organism>
<keyword evidence="6" id="KW-0067">ATP-binding</keyword>
<protein>
    <recommendedName>
        <fullName evidence="1">non-specific serine/threonine protein kinase</fullName>
        <ecNumber evidence="1">2.7.11.1</ecNumber>
    </recommendedName>
</protein>
<gene>
    <name evidence="10" type="ORF">L613_009300000040</name>
</gene>
<dbReference type="InterPro" id="IPR011009">
    <property type="entry name" value="Kinase-like_dom_sf"/>
</dbReference>
<comment type="caution">
    <text evidence="10">The sequence shown here is derived from an EMBL/GenBank/DDBJ whole genome shotgun (WGS) entry which is preliminary data.</text>
</comment>
<dbReference type="InterPro" id="IPR018934">
    <property type="entry name" value="RIO_dom"/>
</dbReference>
<dbReference type="GO" id="GO:0005524">
    <property type="term" value="F:ATP binding"/>
    <property type="evidence" value="ECO:0007669"/>
    <property type="project" value="UniProtKB-KW"/>
</dbReference>
<name>A0A562CY96_9GAMM</name>
<dbReference type="AlphaFoldDB" id="A0A562CY96"/>
<evidence type="ECO:0000259" key="9">
    <source>
        <dbReference type="PROSITE" id="PS50011"/>
    </source>
</evidence>
<dbReference type="Gene3D" id="1.10.510.10">
    <property type="entry name" value="Transferase(Phosphotransferase) domain 1"/>
    <property type="match status" value="1"/>
</dbReference>
<evidence type="ECO:0000256" key="4">
    <source>
        <dbReference type="ARBA" id="ARBA00022741"/>
    </source>
</evidence>
<evidence type="ECO:0000256" key="6">
    <source>
        <dbReference type="ARBA" id="ARBA00022840"/>
    </source>
</evidence>
<dbReference type="EMBL" id="VLJS01000128">
    <property type="protein sequence ID" value="TWH02435.1"/>
    <property type="molecule type" value="Genomic_DNA"/>
</dbReference>
<evidence type="ECO:0000256" key="1">
    <source>
        <dbReference type="ARBA" id="ARBA00012513"/>
    </source>
</evidence>
<dbReference type="SUPFAM" id="SSF56112">
    <property type="entry name" value="Protein kinase-like (PK-like)"/>
    <property type="match status" value="1"/>
</dbReference>